<organism evidence="4 5">
    <name type="scientific">Rubrobacter xylanophilus</name>
    <dbReference type="NCBI Taxonomy" id="49319"/>
    <lineage>
        <taxon>Bacteria</taxon>
        <taxon>Bacillati</taxon>
        <taxon>Actinomycetota</taxon>
        <taxon>Rubrobacteria</taxon>
        <taxon>Rubrobacterales</taxon>
        <taxon>Rubrobacteraceae</taxon>
        <taxon>Rubrobacter</taxon>
    </lineage>
</organism>
<feature type="domain" description="N-acetyltransferase" evidence="3">
    <location>
        <begin position="3"/>
        <end position="145"/>
    </location>
</feature>
<dbReference type="InterPro" id="IPR000182">
    <property type="entry name" value="GNAT_dom"/>
</dbReference>
<evidence type="ECO:0000313" key="4">
    <source>
        <dbReference type="EMBL" id="BBL78220.1"/>
    </source>
</evidence>
<dbReference type="OrthoDB" id="9805924at2"/>
<evidence type="ECO:0000256" key="2">
    <source>
        <dbReference type="ARBA" id="ARBA00023315"/>
    </source>
</evidence>
<protein>
    <recommendedName>
        <fullName evidence="3">N-acetyltransferase domain-containing protein</fullName>
    </recommendedName>
</protein>
<dbReference type="RefSeq" id="WP_143526388.1">
    <property type="nucleotide sequence ID" value="NZ_AP019791.1"/>
</dbReference>
<dbReference type="Pfam" id="PF00583">
    <property type="entry name" value="Acetyltransf_1"/>
    <property type="match status" value="1"/>
</dbReference>
<keyword evidence="5" id="KW-1185">Reference proteome</keyword>
<accession>A0A510HE53</accession>
<dbReference type="EMBL" id="AP019791">
    <property type="protein sequence ID" value="BBL78220.1"/>
    <property type="molecule type" value="Genomic_DNA"/>
</dbReference>
<keyword evidence="1" id="KW-0808">Transferase</keyword>
<reference evidence="4" key="1">
    <citation type="journal article" date="2019" name="Microbiol. Resour. Announc.">
        <title>Complete Genome Sequence of Rubrobacter xylanophilus Strain AA3-22, Isolated from Arima Onsen in Japan.</title>
        <authorList>
            <person name="Tomariguchi N."/>
            <person name="Miyazaki K."/>
        </authorList>
    </citation>
    <scope>NUCLEOTIDE SEQUENCE [LARGE SCALE GENOMIC DNA]</scope>
    <source>
        <strain evidence="4">AA3-22</strain>
    </source>
</reference>
<dbReference type="GO" id="GO:0016747">
    <property type="term" value="F:acyltransferase activity, transferring groups other than amino-acyl groups"/>
    <property type="evidence" value="ECO:0007669"/>
    <property type="project" value="InterPro"/>
</dbReference>
<evidence type="ECO:0000259" key="3">
    <source>
        <dbReference type="PROSITE" id="PS51186"/>
    </source>
</evidence>
<evidence type="ECO:0000256" key="1">
    <source>
        <dbReference type="ARBA" id="ARBA00022679"/>
    </source>
</evidence>
<name>A0A510HE53_9ACTN</name>
<dbReference type="PROSITE" id="PS51186">
    <property type="entry name" value="GNAT"/>
    <property type="match status" value="1"/>
</dbReference>
<dbReference type="InterPro" id="IPR016181">
    <property type="entry name" value="Acyl_CoA_acyltransferase"/>
</dbReference>
<keyword evidence="2" id="KW-0012">Acyltransferase</keyword>
<gene>
    <name evidence="4" type="ORF">RxyAA322_00740</name>
</gene>
<dbReference type="AlphaFoldDB" id="A0A510HE53"/>
<dbReference type="InterPro" id="IPR050832">
    <property type="entry name" value="Bact_Acetyltransf"/>
</dbReference>
<proteinExistence type="predicted"/>
<dbReference type="Proteomes" id="UP000318065">
    <property type="component" value="Chromosome"/>
</dbReference>
<dbReference type="PANTHER" id="PTHR43877">
    <property type="entry name" value="AMINOALKYLPHOSPHONATE N-ACETYLTRANSFERASE-RELATED-RELATED"/>
    <property type="match status" value="1"/>
</dbReference>
<sequence>MSFGVRRAKPGELAPALRFLEEGLRGGRSFPESITGRICRDVAAGDMEIFVARSGRGVVGVLTLAYRTSLASGEVFASIEDLYVLPPERGRGAGGALLAAAEDRCRERGVSYLEVQADGEAAQGFYASRGFVGASGIRVMSRSLPLAPAPRRRRSP</sequence>
<dbReference type="SUPFAM" id="SSF55729">
    <property type="entry name" value="Acyl-CoA N-acyltransferases (Nat)"/>
    <property type="match status" value="1"/>
</dbReference>
<dbReference type="Gene3D" id="3.40.630.30">
    <property type="match status" value="1"/>
</dbReference>
<dbReference type="PANTHER" id="PTHR43877:SF2">
    <property type="entry name" value="AMINOALKYLPHOSPHONATE N-ACETYLTRANSFERASE-RELATED"/>
    <property type="match status" value="1"/>
</dbReference>
<evidence type="ECO:0000313" key="5">
    <source>
        <dbReference type="Proteomes" id="UP000318065"/>
    </source>
</evidence>